<organism evidence="6 7">
    <name type="scientific">Rhodopseudomonas rhenobacensis</name>
    <dbReference type="NCBI Taxonomy" id="87461"/>
    <lineage>
        <taxon>Bacteria</taxon>
        <taxon>Pseudomonadati</taxon>
        <taxon>Pseudomonadota</taxon>
        <taxon>Alphaproteobacteria</taxon>
        <taxon>Hyphomicrobiales</taxon>
        <taxon>Nitrobacteraceae</taxon>
        <taxon>Rhodopseudomonas</taxon>
    </lineage>
</organism>
<dbReference type="AlphaFoldDB" id="A0A7W7Z2P0"/>
<sequence>MTLEGGAHAALGGVQIRALHGAGGQFTADGLRRALRRPDRRQARQALISVEQTTNLGGGTIWEESELDAVVDIARAAGLATHMDGARLLNACVVTGLSPRQMVAGWDSVWIDFSKGLCAPLGAALAGSRRFVDQVWRWKLRLGGSLRHAGICAAACHYALDHNVGRLADDHANSWTLADGLSAIPGIVVQALQSNLVFFNASGAGLSNERMETAVRQHGVMISIMGGRLRACTYLDVSAAMVQGNIGDLRRGLSQSGRWRIEAARVFRAWPDRWSSSSAHGAGADHRGVGSLDQRQRAAIAHIGARQHYFVGAGISDLDQRCADRIRQRRLPGGAEHDR</sequence>
<dbReference type="PANTHER" id="PTHR48097">
    <property type="entry name" value="L-THREONINE ALDOLASE-RELATED"/>
    <property type="match status" value="1"/>
</dbReference>
<dbReference type="GO" id="GO:0006567">
    <property type="term" value="P:L-threonine catabolic process"/>
    <property type="evidence" value="ECO:0007669"/>
    <property type="project" value="TreeGrafter"/>
</dbReference>
<gene>
    <name evidence="6" type="ORF">HNR60_001679</name>
</gene>
<feature type="domain" description="Aromatic amino acid beta-eliminating lyase/threonine aldolase" evidence="5">
    <location>
        <begin position="3"/>
        <end position="199"/>
    </location>
</feature>
<dbReference type="GO" id="GO:0006545">
    <property type="term" value="P:glycine biosynthetic process"/>
    <property type="evidence" value="ECO:0007669"/>
    <property type="project" value="TreeGrafter"/>
</dbReference>
<evidence type="ECO:0000256" key="4">
    <source>
        <dbReference type="ARBA" id="ARBA00022898"/>
    </source>
</evidence>
<dbReference type="PANTHER" id="PTHR48097:SF9">
    <property type="entry name" value="L-THREONINE ALDOLASE"/>
    <property type="match status" value="1"/>
</dbReference>
<name>A0A7W7Z2P0_9BRAD</name>
<dbReference type="EC" id="4.1.2.5" evidence="6"/>
<keyword evidence="4" id="KW-0663">Pyridoxal phosphate</keyword>
<dbReference type="GO" id="GO:0005829">
    <property type="term" value="C:cytosol"/>
    <property type="evidence" value="ECO:0007669"/>
    <property type="project" value="TreeGrafter"/>
</dbReference>
<comment type="caution">
    <text evidence="6">The sequence shown here is derived from an EMBL/GenBank/DDBJ whole genome shotgun (WGS) entry which is preliminary data.</text>
</comment>
<dbReference type="Pfam" id="PF01212">
    <property type="entry name" value="Beta_elim_lyase"/>
    <property type="match status" value="1"/>
</dbReference>
<proteinExistence type="inferred from homology"/>
<comment type="subunit">
    <text evidence="3">Homotetramer.</text>
</comment>
<dbReference type="InterPro" id="IPR015424">
    <property type="entry name" value="PyrdxlP-dep_Trfase"/>
</dbReference>
<dbReference type="EMBL" id="JACHIH010000007">
    <property type="protein sequence ID" value="MBB5046930.1"/>
    <property type="molecule type" value="Genomic_DNA"/>
</dbReference>
<evidence type="ECO:0000256" key="2">
    <source>
        <dbReference type="ARBA" id="ARBA00006966"/>
    </source>
</evidence>
<accession>A0A7W7Z2P0</accession>
<dbReference type="Gene3D" id="3.90.1150.10">
    <property type="entry name" value="Aspartate Aminotransferase, domain 1"/>
    <property type="match status" value="1"/>
</dbReference>
<evidence type="ECO:0000313" key="6">
    <source>
        <dbReference type="EMBL" id="MBB5046930.1"/>
    </source>
</evidence>
<comment type="similarity">
    <text evidence="2">Belongs to the threonine aldolase family.</text>
</comment>
<comment type="cofactor">
    <cofactor evidence="1">
        <name>pyridoxal 5'-phosphate</name>
        <dbReference type="ChEBI" id="CHEBI:597326"/>
    </cofactor>
</comment>
<evidence type="ECO:0000259" key="5">
    <source>
        <dbReference type="Pfam" id="PF01212"/>
    </source>
</evidence>
<dbReference type="GO" id="GO:0008732">
    <property type="term" value="F:L-allo-threonine aldolase activity"/>
    <property type="evidence" value="ECO:0007669"/>
    <property type="project" value="TreeGrafter"/>
</dbReference>
<dbReference type="InterPro" id="IPR015421">
    <property type="entry name" value="PyrdxlP-dep_Trfase_major"/>
</dbReference>
<keyword evidence="7" id="KW-1185">Reference proteome</keyword>
<dbReference type="Gene3D" id="3.40.640.10">
    <property type="entry name" value="Type I PLP-dependent aspartate aminotransferase-like (Major domain)"/>
    <property type="match status" value="1"/>
</dbReference>
<dbReference type="InterPro" id="IPR015422">
    <property type="entry name" value="PyrdxlP-dep_Trfase_small"/>
</dbReference>
<evidence type="ECO:0000256" key="3">
    <source>
        <dbReference type="ARBA" id="ARBA00011881"/>
    </source>
</evidence>
<dbReference type="Proteomes" id="UP000542353">
    <property type="component" value="Unassembled WGS sequence"/>
</dbReference>
<dbReference type="InterPro" id="IPR001597">
    <property type="entry name" value="ArAA_b-elim_lyase/Thr_aldolase"/>
</dbReference>
<reference evidence="6 7" key="1">
    <citation type="submission" date="2020-08" db="EMBL/GenBank/DDBJ databases">
        <title>Genomic Encyclopedia of Type Strains, Phase IV (KMG-IV): sequencing the most valuable type-strain genomes for metagenomic binning, comparative biology and taxonomic classification.</title>
        <authorList>
            <person name="Goeker M."/>
        </authorList>
    </citation>
    <scope>NUCLEOTIDE SEQUENCE [LARGE SCALE GENOMIC DNA]</scope>
    <source>
        <strain evidence="6 7">DSM 12706</strain>
    </source>
</reference>
<evidence type="ECO:0000256" key="1">
    <source>
        <dbReference type="ARBA" id="ARBA00001933"/>
    </source>
</evidence>
<dbReference type="SUPFAM" id="SSF53383">
    <property type="entry name" value="PLP-dependent transferases"/>
    <property type="match status" value="1"/>
</dbReference>
<protein>
    <submittedName>
        <fullName evidence="6">Threonine aldolase</fullName>
        <ecNumber evidence="6">4.1.2.5</ecNumber>
    </submittedName>
</protein>
<keyword evidence="6" id="KW-0456">Lyase</keyword>
<evidence type="ECO:0000313" key="7">
    <source>
        <dbReference type="Proteomes" id="UP000542353"/>
    </source>
</evidence>